<keyword evidence="4 6" id="KW-1133">Transmembrane helix</keyword>
<evidence type="ECO:0000313" key="8">
    <source>
        <dbReference type="Proteomes" id="UP000811255"/>
    </source>
</evidence>
<dbReference type="RefSeq" id="WP_214536312.1">
    <property type="nucleotide sequence ID" value="NZ_JAHFVK010000002.1"/>
</dbReference>
<comment type="subcellular location">
    <subcellularLocation>
        <location evidence="1">Cell membrane</location>
        <topology evidence="1">Multi-pass membrane protein</topology>
    </subcellularLocation>
</comment>
<evidence type="ECO:0000313" key="7">
    <source>
        <dbReference type="EMBL" id="MBT2134681.1"/>
    </source>
</evidence>
<dbReference type="Proteomes" id="UP000811255">
    <property type="component" value="Unassembled WGS sequence"/>
</dbReference>
<evidence type="ECO:0000256" key="3">
    <source>
        <dbReference type="ARBA" id="ARBA00022692"/>
    </source>
</evidence>
<reference evidence="7 8" key="1">
    <citation type="submission" date="2021-05" db="EMBL/GenBank/DDBJ databases">
        <title>Croceibacterium sp. LX-88 genome sequence.</title>
        <authorList>
            <person name="Luo X."/>
        </authorList>
    </citation>
    <scope>NUCLEOTIDE SEQUENCE [LARGE SCALE GENOMIC DNA]</scope>
    <source>
        <strain evidence="7 8">LX-88</strain>
    </source>
</reference>
<dbReference type="EMBL" id="JAHFVK010000002">
    <property type="protein sequence ID" value="MBT2134681.1"/>
    <property type="molecule type" value="Genomic_DNA"/>
</dbReference>
<keyword evidence="5 6" id="KW-0472">Membrane</keyword>
<dbReference type="PANTHER" id="PTHR30086">
    <property type="entry name" value="ARGININE EXPORTER PROTEIN ARGO"/>
    <property type="match status" value="1"/>
</dbReference>
<evidence type="ECO:0000256" key="4">
    <source>
        <dbReference type="ARBA" id="ARBA00022989"/>
    </source>
</evidence>
<keyword evidence="3 6" id="KW-0812">Transmembrane</keyword>
<evidence type="ECO:0000256" key="5">
    <source>
        <dbReference type="ARBA" id="ARBA00023136"/>
    </source>
</evidence>
<dbReference type="PIRSF" id="PIRSF006324">
    <property type="entry name" value="LeuE"/>
    <property type="match status" value="1"/>
</dbReference>
<keyword evidence="8" id="KW-1185">Reference proteome</keyword>
<evidence type="ECO:0000256" key="6">
    <source>
        <dbReference type="SAM" id="Phobius"/>
    </source>
</evidence>
<sequence>MTIAQALLAFLAAASVLTVTPGLDTAMVLRSTAAGGARQAAFAAAGISLGCLVWGAAASIGLGALLAASTFAFTMLKWAGAAYLLYLGLRLIWRPRDSFEAIDDGGSKVSGWQSLRQGFLTNMLNPKVGLFYITFLPQFIPAGVGVVPFSLLLTAIQVVLALAWFAVLVALTTPIGRLLRRPRAVKALDRFTGGVFVAFGAKLALAR</sequence>
<dbReference type="PANTHER" id="PTHR30086:SF20">
    <property type="entry name" value="ARGININE EXPORTER PROTEIN ARGO-RELATED"/>
    <property type="match status" value="1"/>
</dbReference>
<evidence type="ECO:0000256" key="1">
    <source>
        <dbReference type="ARBA" id="ARBA00004651"/>
    </source>
</evidence>
<comment type="caution">
    <text evidence="7">The sequence shown here is derived from an EMBL/GenBank/DDBJ whole genome shotgun (WGS) entry which is preliminary data.</text>
</comment>
<dbReference type="InterPro" id="IPR001123">
    <property type="entry name" value="LeuE-type"/>
</dbReference>
<protein>
    <submittedName>
        <fullName evidence="7">LysE family translocator</fullName>
    </submittedName>
</protein>
<gene>
    <name evidence="7" type="ORF">KK137_10075</name>
</gene>
<feature type="transmembrane region" description="Helical" evidence="6">
    <location>
        <begin position="146"/>
        <end position="171"/>
    </location>
</feature>
<keyword evidence="2" id="KW-1003">Cell membrane</keyword>
<dbReference type="Pfam" id="PF01810">
    <property type="entry name" value="LysE"/>
    <property type="match status" value="1"/>
</dbReference>
<name>A0ABS5W4K1_9SPHN</name>
<organism evidence="7 8">
    <name type="scientific">Croceibacterium selenioxidans</name>
    <dbReference type="NCBI Taxonomy" id="2838833"/>
    <lineage>
        <taxon>Bacteria</taxon>
        <taxon>Pseudomonadati</taxon>
        <taxon>Pseudomonadota</taxon>
        <taxon>Alphaproteobacteria</taxon>
        <taxon>Sphingomonadales</taxon>
        <taxon>Erythrobacteraceae</taxon>
        <taxon>Croceibacterium</taxon>
    </lineage>
</organism>
<evidence type="ECO:0000256" key="2">
    <source>
        <dbReference type="ARBA" id="ARBA00022475"/>
    </source>
</evidence>
<feature type="transmembrane region" description="Helical" evidence="6">
    <location>
        <begin position="42"/>
        <end position="68"/>
    </location>
</feature>
<accession>A0ABS5W4K1</accession>
<proteinExistence type="predicted"/>